<reference evidence="6" key="1">
    <citation type="submission" date="2015-07" db="EMBL/GenBank/DDBJ databases">
        <authorList>
            <person name="Ju K.-S."/>
            <person name="Doroghazi J.R."/>
            <person name="Metcalf W.W."/>
        </authorList>
    </citation>
    <scope>NUCLEOTIDE SEQUENCE [LARGE SCALE GENOMIC DNA]</scope>
    <source>
        <strain evidence="6">NRRL ISP-5002</strain>
    </source>
</reference>
<dbReference type="PATRIC" id="fig|66876.3.peg.6356"/>
<dbReference type="PANTHER" id="PTHR33164:SF99">
    <property type="entry name" value="MARR FAMILY REGULATORY PROTEIN"/>
    <property type="match status" value="1"/>
</dbReference>
<dbReference type="Gene3D" id="1.10.10.10">
    <property type="entry name" value="Winged helix-like DNA-binding domain superfamily/Winged helix DNA-binding domain"/>
    <property type="match status" value="1"/>
</dbReference>
<feature type="domain" description="HTH marR-type" evidence="4">
    <location>
        <begin position="7"/>
        <end position="140"/>
    </location>
</feature>
<proteinExistence type="predicted"/>
<dbReference type="EMBL" id="LGKG01000160">
    <property type="protein sequence ID" value="KPC60529.1"/>
    <property type="molecule type" value="Genomic_DNA"/>
</dbReference>
<gene>
    <name evidence="5" type="ORF">ADL29_28980</name>
</gene>
<dbReference type="InterPro" id="IPR023187">
    <property type="entry name" value="Tscrpt_reg_MarR-type_CS"/>
</dbReference>
<dbReference type="GO" id="GO:0003700">
    <property type="term" value="F:DNA-binding transcription factor activity"/>
    <property type="evidence" value="ECO:0007669"/>
    <property type="project" value="InterPro"/>
</dbReference>
<evidence type="ECO:0000313" key="5">
    <source>
        <dbReference type="EMBL" id="KPC60529.1"/>
    </source>
</evidence>
<dbReference type="SMART" id="SM00347">
    <property type="entry name" value="HTH_MARR"/>
    <property type="match status" value="1"/>
</dbReference>
<dbReference type="InterPro" id="IPR036388">
    <property type="entry name" value="WH-like_DNA-bd_sf"/>
</dbReference>
<keyword evidence="6" id="KW-1185">Reference proteome</keyword>
<organism evidence="5 6">
    <name type="scientific">Streptomyces chattanoogensis</name>
    <dbReference type="NCBI Taxonomy" id="66876"/>
    <lineage>
        <taxon>Bacteria</taxon>
        <taxon>Bacillati</taxon>
        <taxon>Actinomycetota</taxon>
        <taxon>Actinomycetes</taxon>
        <taxon>Kitasatosporales</taxon>
        <taxon>Streptomycetaceae</taxon>
        <taxon>Streptomyces</taxon>
    </lineage>
</organism>
<keyword evidence="3" id="KW-0804">Transcription</keyword>
<accession>A0A0N0GWW1</accession>
<keyword evidence="2" id="KW-0238">DNA-binding</keyword>
<evidence type="ECO:0000259" key="4">
    <source>
        <dbReference type="PROSITE" id="PS50995"/>
    </source>
</evidence>
<dbReference type="InterPro" id="IPR000835">
    <property type="entry name" value="HTH_MarR-typ"/>
</dbReference>
<dbReference type="PROSITE" id="PS50995">
    <property type="entry name" value="HTH_MARR_2"/>
    <property type="match status" value="1"/>
</dbReference>
<dbReference type="SUPFAM" id="SSF46785">
    <property type="entry name" value="Winged helix' DNA-binding domain"/>
    <property type="match status" value="1"/>
</dbReference>
<dbReference type="Proteomes" id="UP000037982">
    <property type="component" value="Unassembled WGS sequence"/>
</dbReference>
<keyword evidence="1" id="KW-0805">Transcription regulation</keyword>
<evidence type="ECO:0000313" key="6">
    <source>
        <dbReference type="Proteomes" id="UP000037982"/>
    </source>
</evidence>
<evidence type="ECO:0000256" key="3">
    <source>
        <dbReference type="ARBA" id="ARBA00023163"/>
    </source>
</evidence>
<dbReference type="GO" id="GO:0006950">
    <property type="term" value="P:response to stress"/>
    <property type="evidence" value="ECO:0007669"/>
    <property type="project" value="TreeGrafter"/>
</dbReference>
<dbReference type="PROSITE" id="PS01117">
    <property type="entry name" value="HTH_MARR_1"/>
    <property type="match status" value="1"/>
</dbReference>
<dbReference type="Pfam" id="PF12802">
    <property type="entry name" value="MarR_2"/>
    <property type="match status" value="1"/>
</dbReference>
<dbReference type="InterPro" id="IPR036390">
    <property type="entry name" value="WH_DNA-bd_sf"/>
</dbReference>
<sequence>MPPQRPGNALPFLLLTAFRVLIDELHVHLAEVGHPDLRPAHGFAMQMINRGGSISDLGRRLGVSKQAASKTVTGLEHLGYVQRIPSATDQRQIEVALTARGVEALTVSGEILNRLRNEWAARVGEREMTLVEDALAQLGRPDGLERIVGWLGA</sequence>
<dbReference type="InterPro" id="IPR039422">
    <property type="entry name" value="MarR/SlyA-like"/>
</dbReference>
<name>A0A0N0GWW1_9ACTN</name>
<dbReference type="GO" id="GO:0003677">
    <property type="term" value="F:DNA binding"/>
    <property type="evidence" value="ECO:0007669"/>
    <property type="project" value="UniProtKB-KW"/>
</dbReference>
<evidence type="ECO:0000256" key="2">
    <source>
        <dbReference type="ARBA" id="ARBA00023125"/>
    </source>
</evidence>
<protein>
    <recommendedName>
        <fullName evidence="4">HTH marR-type domain-containing protein</fullName>
    </recommendedName>
</protein>
<comment type="caution">
    <text evidence="5">The sequence shown here is derived from an EMBL/GenBank/DDBJ whole genome shotgun (WGS) entry which is preliminary data.</text>
</comment>
<evidence type="ECO:0000256" key="1">
    <source>
        <dbReference type="ARBA" id="ARBA00023015"/>
    </source>
</evidence>
<dbReference type="PANTHER" id="PTHR33164">
    <property type="entry name" value="TRANSCRIPTIONAL REGULATOR, MARR FAMILY"/>
    <property type="match status" value="1"/>
</dbReference>
<dbReference type="AlphaFoldDB" id="A0A0N0GWW1"/>